<comment type="caution">
    <text evidence="2">The sequence shown here is derived from an EMBL/GenBank/DDBJ whole genome shotgun (WGS) entry which is preliminary data.</text>
</comment>
<accession>A0A1V4IZV3</accession>
<gene>
    <name evidence="2" type="ORF">CLCHR_08700</name>
    <name evidence="3" type="ORF">D2A34_06960</name>
</gene>
<sequence length="253" mass="29814">MRTILNLNLYNLIYFFTLYSLAGWCLEVVYYFKNERRFVNRGFLHGPFCPIYGFGVLFLVIFLDSYKNNVFILFLLASFFTSVLEYITGFILEKTFKTKWWDYTDDPFNLHGRICLLYSLLWGVGEVAIIKVVHPLVNDLIVNIPKTLGEIFISAIIIYFIIDFCLTIISLIQFDKMSYAFQFVPVNFLTDKPSMLFSFTKEKAADKFRTFESLLGKFKFTINKNNSRYSISNRSYKQLNSIFKSIKDKFKKD</sequence>
<dbReference type="Pfam" id="PF06541">
    <property type="entry name" value="ABC_trans_CmpB"/>
    <property type="match status" value="1"/>
</dbReference>
<evidence type="ECO:0000313" key="3">
    <source>
        <dbReference type="EMBL" id="RII34942.1"/>
    </source>
</evidence>
<name>A0A1V4IZV3_9CLOT</name>
<dbReference type="RefSeq" id="WP_079438462.1">
    <property type="nucleotide sequence ID" value="NZ_MZGT01000009.1"/>
</dbReference>
<dbReference type="STRING" id="225345.CLCHR_08700"/>
<dbReference type="EMBL" id="MZGT01000009">
    <property type="protein sequence ID" value="OPJ65294.1"/>
    <property type="molecule type" value="Genomic_DNA"/>
</dbReference>
<reference evidence="3 5" key="2">
    <citation type="submission" date="2018-08" db="EMBL/GenBank/DDBJ databases">
        <title>Genome of Clostridium chromiireducens C1, DSM12136.</title>
        <authorList>
            <person name="Xing M."/>
            <person name="Wei Y."/>
            <person name="Ang E.L."/>
            <person name="Zhao H."/>
            <person name="Zhang Y."/>
        </authorList>
    </citation>
    <scope>NUCLEOTIDE SEQUENCE [LARGE SCALE GENOMIC DNA]</scope>
    <source>
        <strain evidence="3 5">C1</strain>
    </source>
</reference>
<organism evidence="2 4">
    <name type="scientific">Clostridium chromiireducens</name>
    <dbReference type="NCBI Taxonomy" id="225345"/>
    <lineage>
        <taxon>Bacteria</taxon>
        <taxon>Bacillati</taxon>
        <taxon>Bacillota</taxon>
        <taxon>Clostridia</taxon>
        <taxon>Eubacteriales</taxon>
        <taxon>Clostridiaceae</taxon>
        <taxon>Clostridium</taxon>
    </lineage>
</organism>
<evidence type="ECO:0000313" key="4">
    <source>
        <dbReference type="Proteomes" id="UP000191056"/>
    </source>
</evidence>
<dbReference type="EMBL" id="QXDJ01000002">
    <property type="protein sequence ID" value="RII34942.1"/>
    <property type="molecule type" value="Genomic_DNA"/>
</dbReference>
<dbReference type="AlphaFoldDB" id="A0A1V4IZV3"/>
<evidence type="ECO:0000313" key="5">
    <source>
        <dbReference type="Proteomes" id="UP000265930"/>
    </source>
</evidence>
<dbReference type="OrthoDB" id="9789229at2"/>
<keyword evidence="4" id="KW-1185">Reference proteome</keyword>
<keyword evidence="1" id="KW-1133">Transmembrane helix</keyword>
<evidence type="ECO:0000256" key="1">
    <source>
        <dbReference type="SAM" id="Phobius"/>
    </source>
</evidence>
<protein>
    <recommendedName>
        <fullName evidence="6">ABC transporter permease</fullName>
    </recommendedName>
</protein>
<evidence type="ECO:0008006" key="6">
    <source>
        <dbReference type="Google" id="ProtNLM"/>
    </source>
</evidence>
<feature type="transmembrane region" description="Helical" evidence="1">
    <location>
        <begin position="69"/>
        <end position="92"/>
    </location>
</feature>
<dbReference type="InterPro" id="IPR010540">
    <property type="entry name" value="CmpB_TMEM229"/>
</dbReference>
<feature type="transmembrane region" description="Helical" evidence="1">
    <location>
        <begin position="44"/>
        <end position="63"/>
    </location>
</feature>
<feature type="transmembrane region" description="Helical" evidence="1">
    <location>
        <begin position="151"/>
        <end position="172"/>
    </location>
</feature>
<keyword evidence="1" id="KW-0812">Transmembrane</keyword>
<dbReference type="Proteomes" id="UP000191056">
    <property type="component" value="Unassembled WGS sequence"/>
</dbReference>
<feature type="transmembrane region" description="Helical" evidence="1">
    <location>
        <begin position="113"/>
        <end position="131"/>
    </location>
</feature>
<evidence type="ECO:0000313" key="2">
    <source>
        <dbReference type="EMBL" id="OPJ65294.1"/>
    </source>
</evidence>
<proteinExistence type="predicted"/>
<dbReference type="Proteomes" id="UP000265930">
    <property type="component" value="Unassembled WGS sequence"/>
</dbReference>
<feature type="transmembrane region" description="Helical" evidence="1">
    <location>
        <begin position="12"/>
        <end position="32"/>
    </location>
</feature>
<reference evidence="2 4" key="1">
    <citation type="submission" date="2017-03" db="EMBL/GenBank/DDBJ databases">
        <title>Genome sequence of Clostridium chromiireducens DSM 23318.</title>
        <authorList>
            <person name="Poehlein A."/>
            <person name="Daniel R."/>
        </authorList>
    </citation>
    <scope>NUCLEOTIDE SEQUENCE [LARGE SCALE GENOMIC DNA]</scope>
    <source>
        <strain evidence="2 4">DSM 23318</strain>
    </source>
</reference>
<keyword evidence="1" id="KW-0472">Membrane</keyword>